<proteinExistence type="inferred from homology"/>
<evidence type="ECO:0000256" key="12">
    <source>
        <dbReference type="SAM" id="MobiDB-lite"/>
    </source>
</evidence>
<dbReference type="GO" id="GO:0005886">
    <property type="term" value="C:plasma membrane"/>
    <property type="evidence" value="ECO:0007669"/>
    <property type="project" value="UniProtKB-SubCell"/>
</dbReference>
<dbReference type="OrthoDB" id="8923370at2759"/>
<name>A0A9Q1FWF1_SYNKA</name>
<evidence type="ECO:0000313" key="15">
    <source>
        <dbReference type="EMBL" id="KAJ8368639.1"/>
    </source>
</evidence>
<keyword evidence="6" id="KW-0677">Repeat</keyword>
<dbReference type="InterPro" id="IPR036179">
    <property type="entry name" value="Ig-like_dom_sf"/>
</dbReference>
<keyword evidence="10" id="KW-0325">Glycoprotein</keyword>
<dbReference type="GO" id="GO:0007420">
    <property type="term" value="P:brain development"/>
    <property type="evidence" value="ECO:0007669"/>
    <property type="project" value="TreeGrafter"/>
</dbReference>
<evidence type="ECO:0000256" key="11">
    <source>
        <dbReference type="ARBA" id="ARBA00023288"/>
    </source>
</evidence>
<feature type="region of interest" description="Disordered" evidence="12">
    <location>
        <begin position="42"/>
        <end position="73"/>
    </location>
</feature>
<comment type="similarity">
    <text evidence="2">Belongs to the immunoglobulin superfamily. Contactin family.</text>
</comment>
<evidence type="ECO:0000256" key="5">
    <source>
        <dbReference type="ARBA" id="ARBA00022729"/>
    </source>
</evidence>
<evidence type="ECO:0000256" key="13">
    <source>
        <dbReference type="SAM" id="SignalP"/>
    </source>
</evidence>
<keyword evidence="3" id="KW-1003">Cell membrane</keyword>
<dbReference type="PROSITE" id="PS50835">
    <property type="entry name" value="IG_LIKE"/>
    <property type="match status" value="1"/>
</dbReference>
<dbReference type="Proteomes" id="UP001152622">
    <property type="component" value="Chromosome 3"/>
</dbReference>
<dbReference type="SMART" id="SM00408">
    <property type="entry name" value="IGc2"/>
    <property type="match status" value="1"/>
</dbReference>
<evidence type="ECO:0000256" key="9">
    <source>
        <dbReference type="ARBA" id="ARBA00023157"/>
    </source>
</evidence>
<dbReference type="GO" id="GO:0030424">
    <property type="term" value="C:axon"/>
    <property type="evidence" value="ECO:0007669"/>
    <property type="project" value="TreeGrafter"/>
</dbReference>
<evidence type="ECO:0000256" key="4">
    <source>
        <dbReference type="ARBA" id="ARBA00022622"/>
    </source>
</evidence>
<organism evidence="15 16">
    <name type="scientific">Synaphobranchus kaupii</name>
    <name type="common">Kaup's arrowtooth eel</name>
    <dbReference type="NCBI Taxonomy" id="118154"/>
    <lineage>
        <taxon>Eukaryota</taxon>
        <taxon>Metazoa</taxon>
        <taxon>Chordata</taxon>
        <taxon>Craniata</taxon>
        <taxon>Vertebrata</taxon>
        <taxon>Euteleostomi</taxon>
        <taxon>Actinopterygii</taxon>
        <taxon>Neopterygii</taxon>
        <taxon>Teleostei</taxon>
        <taxon>Anguilliformes</taxon>
        <taxon>Synaphobranchidae</taxon>
        <taxon>Synaphobranchus</taxon>
    </lineage>
</organism>
<dbReference type="Gene3D" id="2.60.40.10">
    <property type="entry name" value="Immunoglobulins"/>
    <property type="match status" value="2"/>
</dbReference>
<dbReference type="InterPro" id="IPR007110">
    <property type="entry name" value="Ig-like_dom"/>
</dbReference>
<dbReference type="InterPro" id="IPR003598">
    <property type="entry name" value="Ig_sub2"/>
</dbReference>
<evidence type="ECO:0000256" key="7">
    <source>
        <dbReference type="ARBA" id="ARBA00022889"/>
    </source>
</evidence>
<dbReference type="AlphaFoldDB" id="A0A9Q1FWF1"/>
<keyword evidence="5 13" id="KW-0732">Signal</keyword>
<dbReference type="GO" id="GO:0098552">
    <property type="term" value="C:side of membrane"/>
    <property type="evidence" value="ECO:0007669"/>
    <property type="project" value="UniProtKB-KW"/>
</dbReference>
<gene>
    <name evidence="15" type="ORF">SKAU_G00086670</name>
</gene>
<dbReference type="PANTHER" id="PTHR44170:SF17">
    <property type="entry name" value="CONTACTIN-5"/>
    <property type="match status" value="1"/>
</dbReference>
<keyword evidence="4" id="KW-0336">GPI-anchor</keyword>
<protein>
    <recommendedName>
        <fullName evidence="14">Ig-like domain-containing protein</fullName>
    </recommendedName>
</protein>
<evidence type="ECO:0000313" key="16">
    <source>
        <dbReference type="Proteomes" id="UP001152622"/>
    </source>
</evidence>
<keyword evidence="9" id="KW-1015">Disulfide bond</keyword>
<feature type="domain" description="Ig-like" evidence="14">
    <location>
        <begin position="98"/>
        <end position="189"/>
    </location>
</feature>
<evidence type="ECO:0000256" key="8">
    <source>
        <dbReference type="ARBA" id="ARBA00023136"/>
    </source>
</evidence>
<evidence type="ECO:0000256" key="2">
    <source>
        <dbReference type="ARBA" id="ARBA00009812"/>
    </source>
</evidence>
<dbReference type="GO" id="GO:0007411">
    <property type="term" value="P:axon guidance"/>
    <property type="evidence" value="ECO:0007669"/>
    <property type="project" value="TreeGrafter"/>
</dbReference>
<dbReference type="FunFam" id="2.60.40.10:FF:000064">
    <property type="entry name" value="Contactin 1"/>
    <property type="match status" value="1"/>
</dbReference>
<keyword evidence="7" id="KW-0130">Cell adhesion</keyword>
<dbReference type="SUPFAM" id="SSF48726">
    <property type="entry name" value="Immunoglobulin"/>
    <property type="match status" value="2"/>
</dbReference>
<dbReference type="InterPro" id="IPR013783">
    <property type="entry name" value="Ig-like_fold"/>
</dbReference>
<reference evidence="15" key="1">
    <citation type="journal article" date="2023" name="Science">
        <title>Genome structures resolve the early diversification of teleost fishes.</title>
        <authorList>
            <person name="Parey E."/>
            <person name="Louis A."/>
            <person name="Montfort J."/>
            <person name="Bouchez O."/>
            <person name="Roques C."/>
            <person name="Iampietro C."/>
            <person name="Lluch J."/>
            <person name="Castinel A."/>
            <person name="Donnadieu C."/>
            <person name="Desvignes T."/>
            <person name="Floi Bucao C."/>
            <person name="Jouanno E."/>
            <person name="Wen M."/>
            <person name="Mejri S."/>
            <person name="Dirks R."/>
            <person name="Jansen H."/>
            <person name="Henkel C."/>
            <person name="Chen W.J."/>
            <person name="Zahm M."/>
            <person name="Cabau C."/>
            <person name="Klopp C."/>
            <person name="Thompson A.W."/>
            <person name="Robinson-Rechavi M."/>
            <person name="Braasch I."/>
            <person name="Lecointre G."/>
            <person name="Bobe J."/>
            <person name="Postlethwait J.H."/>
            <person name="Berthelot C."/>
            <person name="Roest Crollius H."/>
            <person name="Guiguen Y."/>
        </authorList>
    </citation>
    <scope>NUCLEOTIDE SEQUENCE</scope>
    <source>
        <strain evidence="15">WJC10195</strain>
    </source>
</reference>
<dbReference type="PANTHER" id="PTHR44170">
    <property type="entry name" value="PROTEIN SIDEKICK"/>
    <property type="match status" value="1"/>
</dbReference>
<dbReference type="GO" id="GO:0098632">
    <property type="term" value="F:cell-cell adhesion mediator activity"/>
    <property type="evidence" value="ECO:0007669"/>
    <property type="project" value="TreeGrafter"/>
</dbReference>
<evidence type="ECO:0000259" key="14">
    <source>
        <dbReference type="PROSITE" id="PS50835"/>
    </source>
</evidence>
<evidence type="ECO:0000256" key="3">
    <source>
        <dbReference type="ARBA" id="ARBA00022475"/>
    </source>
</evidence>
<evidence type="ECO:0000256" key="10">
    <source>
        <dbReference type="ARBA" id="ARBA00023180"/>
    </source>
</evidence>
<dbReference type="Pfam" id="PF13927">
    <property type="entry name" value="Ig_3"/>
    <property type="match status" value="1"/>
</dbReference>
<accession>A0A9Q1FWF1</accession>
<comment type="caution">
    <text evidence="15">The sequence shown here is derived from an EMBL/GenBank/DDBJ whole genome shotgun (WGS) entry which is preliminary data.</text>
</comment>
<feature type="signal peptide" evidence="13">
    <location>
        <begin position="1"/>
        <end position="25"/>
    </location>
</feature>
<sequence length="362" mass="39322">MESPWKPLLLLSVISGLSEFSGALAGIPASYGAVLRMPTDSLPSSLASRTRPRHDRRAGPLEPGGWAPPLSPHHLSTLGVWGSQEEDRRSEENAEFGPVLIQEPDDTVFPLESEEKKVTMICEARGNPLPTYRWIFNGTELDVQMDFRYTQIEGGLIISEPSEDRDYGMYQCKATNVFGTVLSRDALLQFAYLGNFSMRARGGVSVREGQGVVLMCTPPSHSPEITYSWVFNEFPSFVVRTAGDHLPGNGEPVHLQGPAVRPPPVCADGGMKQHPGVLLAPRQPVTRNDAPCIRLIGEMTSLPLAVFSLPPICITSIPFPQPPPFRTADTSSLTLITHLPPEAKSSQINSGQGTGSQGEQES</sequence>
<dbReference type="EMBL" id="JAINUF010000003">
    <property type="protein sequence ID" value="KAJ8368639.1"/>
    <property type="molecule type" value="Genomic_DNA"/>
</dbReference>
<evidence type="ECO:0000256" key="6">
    <source>
        <dbReference type="ARBA" id="ARBA00022737"/>
    </source>
</evidence>
<evidence type="ECO:0000256" key="1">
    <source>
        <dbReference type="ARBA" id="ARBA00004609"/>
    </source>
</evidence>
<feature type="region of interest" description="Disordered" evidence="12">
    <location>
        <begin position="340"/>
        <end position="362"/>
    </location>
</feature>
<keyword evidence="16" id="KW-1185">Reference proteome</keyword>
<keyword evidence="8" id="KW-0472">Membrane</keyword>
<feature type="chain" id="PRO_5040465625" description="Ig-like domain-containing protein" evidence="13">
    <location>
        <begin position="26"/>
        <end position="362"/>
    </location>
</feature>
<keyword evidence="11" id="KW-0449">Lipoprotein</keyword>
<comment type="subcellular location">
    <subcellularLocation>
        <location evidence="1">Cell membrane</location>
        <topology evidence="1">Lipid-anchor</topology>
        <topology evidence="1">GPI-anchor</topology>
    </subcellularLocation>
</comment>